<dbReference type="InterPro" id="IPR053151">
    <property type="entry name" value="RNase_H-like"/>
</dbReference>
<dbReference type="SUPFAM" id="SSF53098">
    <property type="entry name" value="Ribonuclease H-like"/>
    <property type="match status" value="1"/>
</dbReference>
<dbReference type="EMBL" id="JAVYJV010000009">
    <property type="protein sequence ID" value="KAK4363661.1"/>
    <property type="molecule type" value="Genomic_DNA"/>
</dbReference>
<dbReference type="Gene3D" id="3.30.420.10">
    <property type="entry name" value="Ribonuclease H-like superfamily/Ribonuclease H"/>
    <property type="match status" value="1"/>
</dbReference>
<dbReference type="CDD" id="cd06222">
    <property type="entry name" value="RNase_H_like"/>
    <property type="match status" value="1"/>
</dbReference>
<evidence type="ECO:0000256" key="1">
    <source>
        <dbReference type="SAM" id="MobiDB-lite"/>
    </source>
</evidence>
<evidence type="ECO:0000313" key="3">
    <source>
        <dbReference type="EMBL" id="KAK4363661.1"/>
    </source>
</evidence>
<dbReference type="Pfam" id="PF13456">
    <property type="entry name" value="RVT_3"/>
    <property type="match status" value="1"/>
</dbReference>
<evidence type="ECO:0000259" key="2">
    <source>
        <dbReference type="Pfam" id="PF13456"/>
    </source>
</evidence>
<gene>
    <name evidence="3" type="ORF">RND71_018902</name>
</gene>
<feature type="region of interest" description="Disordered" evidence="1">
    <location>
        <begin position="97"/>
        <end position="120"/>
    </location>
</feature>
<comment type="caution">
    <text evidence="3">The sequence shown here is derived from an EMBL/GenBank/DDBJ whole genome shotgun (WGS) entry which is preliminary data.</text>
</comment>
<dbReference type="GO" id="GO:0004523">
    <property type="term" value="F:RNA-DNA hybrid ribonuclease activity"/>
    <property type="evidence" value="ECO:0007669"/>
    <property type="project" value="InterPro"/>
</dbReference>
<dbReference type="PANTHER" id="PTHR47723">
    <property type="entry name" value="OS05G0353850 PROTEIN"/>
    <property type="match status" value="1"/>
</dbReference>
<keyword evidence="4" id="KW-1185">Reference proteome</keyword>
<dbReference type="AlphaFoldDB" id="A0AAE1S555"/>
<feature type="compositionally biased region" description="Polar residues" evidence="1">
    <location>
        <begin position="97"/>
        <end position="108"/>
    </location>
</feature>
<reference evidence="3" key="1">
    <citation type="submission" date="2023-12" db="EMBL/GenBank/DDBJ databases">
        <title>Genome assembly of Anisodus tanguticus.</title>
        <authorList>
            <person name="Wang Y.-J."/>
        </authorList>
    </citation>
    <scope>NUCLEOTIDE SEQUENCE</scope>
    <source>
        <strain evidence="3">KB-2021</strain>
        <tissue evidence="3">Leaf</tissue>
    </source>
</reference>
<accession>A0AAE1S555</accession>
<dbReference type="Proteomes" id="UP001291623">
    <property type="component" value="Unassembled WGS sequence"/>
</dbReference>
<sequence>MGRNFTILGQWTSVGVSARSSSGDRQSQLPQHNHGDVGLVDLSSSSIIAAQKSSFQDEPKANTTHQKNEDRIFHHCGIRGHIKKYCRKWLREIANSSGQRNNSSTSVAAKNLPEDNQPPRDKSAVYQMIVRPSNWVIQKAILSGILQGSCWAYQKGASNAFSMSQVKWKTPDQGWVKLNSDGCSKGNPGLREGGGAIRDNFDNLVMVYVKYLNIQSNNYAEAIALKTRIDWCINNGIRKLVFETDSMMPVNWILDSASIPWSPQDIILDTQNQLELFEEKSIGHCFRECHKVVDCLARFGLNCNGTSWHNNSQMLPKYVNVEISMDKIQLPSFKKILLQKLLHSLQTDPQDV</sequence>
<dbReference type="GO" id="GO:0003676">
    <property type="term" value="F:nucleic acid binding"/>
    <property type="evidence" value="ECO:0007669"/>
    <property type="project" value="InterPro"/>
</dbReference>
<dbReference type="InterPro" id="IPR036397">
    <property type="entry name" value="RNaseH_sf"/>
</dbReference>
<organism evidence="3 4">
    <name type="scientific">Anisodus tanguticus</name>
    <dbReference type="NCBI Taxonomy" id="243964"/>
    <lineage>
        <taxon>Eukaryota</taxon>
        <taxon>Viridiplantae</taxon>
        <taxon>Streptophyta</taxon>
        <taxon>Embryophyta</taxon>
        <taxon>Tracheophyta</taxon>
        <taxon>Spermatophyta</taxon>
        <taxon>Magnoliopsida</taxon>
        <taxon>eudicotyledons</taxon>
        <taxon>Gunneridae</taxon>
        <taxon>Pentapetalae</taxon>
        <taxon>asterids</taxon>
        <taxon>lamiids</taxon>
        <taxon>Solanales</taxon>
        <taxon>Solanaceae</taxon>
        <taxon>Solanoideae</taxon>
        <taxon>Hyoscyameae</taxon>
        <taxon>Anisodus</taxon>
    </lineage>
</organism>
<dbReference type="PANTHER" id="PTHR47723:SF19">
    <property type="entry name" value="POLYNUCLEOTIDYL TRANSFERASE, RIBONUCLEASE H-LIKE SUPERFAMILY PROTEIN"/>
    <property type="match status" value="1"/>
</dbReference>
<protein>
    <recommendedName>
        <fullName evidence="2">RNase H type-1 domain-containing protein</fullName>
    </recommendedName>
</protein>
<feature type="domain" description="RNase H type-1" evidence="2">
    <location>
        <begin position="179"/>
        <end position="299"/>
    </location>
</feature>
<dbReference type="InterPro" id="IPR002156">
    <property type="entry name" value="RNaseH_domain"/>
</dbReference>
<dbReference type="InterPro" id="IPR044730">
    <property type="entry name" value="RNase_H-like_dom_plant"/>
</dbReference>
<dbReference type="InterPro" id="IPR012337">
    <property type="entry name" value="RNaseH-like_sf"/>
</dbReference>
<evidence type="ECO:0000313" key="4">
    <source>
        <dbReference type="Proteomes" id="UP001291623"/>
    </source>
</evidence>
<name>A0AAE1S555_9SOLA</name>
<proteinExistence type="predicted"/>